<keyword evidence="2" id="KW-0238">DNA-binding</keyword>
<organism evidence="5 6">
    <name type="scientific">Jiulongibacter sediminis</name>
    <dbReference type="NCBI Taxonomy" id="1605367"/>
    <lineage>
        <taxon>Bacteria</taxon>
        <taxon>Pseudomonadati</taxon>
        <taxon>Bacteroidota</taxon>
        <taxon>Cytophagia</taxon>
        <taxon>Cytophagales</taxon>
        <taxon>Leadbetterellaceae</taxon>
        <taxon>Jiulongibacter</taxon>
    </lineage>
</organism>
<dbReference type="PANTHER" id="PTHR43280">
    <property type="entry name" value="ARAC-FAMILY TRANSCRIPTIONAL REGULATOR"/>
    <property type="match status" value="1"/>
</dbReference>
<dbReference type="PRINTS" id="PR00032">
    <property type="entry name" value="HTHARAC"/>
</dbReference>
<dbReference type="Pfam" id="PF12833">
    <property type="entry name" value="HTH_18"/>
    <property type="match status" value="1"/>
</dbReference>
<dbReference type="OrthoDB" id="629929at2"/>
<dbReference type="InterPro" id="IPR009057">
    <property type="entry name" value="Homeodomain-like_sf"/>
</dbReference>
<gene>
    <name evidence="5" type="ORF">AFM12_04035</name>
</gene>
<evidence type="ECO:0000256" key="3">
    <source>
        <dbReference type="ARBA" id="ARBA00023163"/>
    </source>
</evidence>
<name>A0A0N8HAC1_9BACT</name>
<dbReference type="SUPFAM" id="SSF46689">
    <property type="entry name" value="Homeodomain-like"/>
    <property type="match status" value="1"/>
</dbReference>
<dbReference type="InterPro" id="IPR020449">
    <property type="entry name" value="Tscrpt_reg_AraC-type_HTH"/>
</dbReference>
<dbReference type="RefSeq" id="WP_055144143.1">
    <property type="nucleotide sequence ID" value="NZ_JXSZ01000005.1"/>
</dbReference>
<dbReference type="AlphaFoldDB" id="A0A0N8HAC1"/>
<dbReference type="GO" id="GO:0043565">
    <property type="term" value="F:sequence-specific DNA binding"/>
    <property type="evidence" value="ECO:0007669"/>
    <property type="project" value="InterPro"/>
</dbReference>
<dbReference type="InterPro" id="IPR018060">
    <property type="entry name" value="HTH_AraC"/>
</dbReference>
<dbReference type="EMBL" id="LGTQ01000005">
    <property type="protein sequence ID" value="KPM49756.1"/>
    <property type="molecule type" value="Genomic_DNA"/>
</dbReference>
<dbReference type="Gene3D" id="1.10.10.60">
    <property type="entry name" value="Homeodomain-like"/>
    <property type="match status" value="1"/>
</dbReference>
<accession>A0A0N8HAC1</accession>
<dbReference type="PROSITE" id="PS01124">
    <property type="entry name" value="HTH_ARAC_FAMILY_2"/>
    <property type="match status" value="1"/>
</dbReference>
<evidence type="ECO:0000256" key="2">
    <source>
        <dbReference type="ARBA" id="ARBA00023125"/>
    </source>
</evidence>
<dbReference type="SMART" id="SM00342">
    <property type="entry name" value="HTH_ARAC"/>
    <property type="match status" value="1"/>
</dbReference>
<feature type="domain" description="HTH araC/xylS-type" evidence="4">
    <location>
        <begin position="197"/>
        <end position="296"/>
    </location>
</feature>
<evidence type="ECO:0000313" key="5">
    <source>
        <dbReference type="EMBL" id="KPM49756.1"/>
    </source>
</evidence>
<comment type="caution">
    <text evidence="5">The sequence shown here is derived from an EMBL/GenBank/DDBJ whole genome shotgun (WGS) entry which is preliminary data.</text>
</comment>
<reference evidence="5 6" key="1">
    <citation type="submission" date="2015-07" db="EMBL/GenBank/DDBJ databases">
        <title>The draft genome sequence of Leadbetterella sp. JN14-9.</title>
        <authorList>
            <person name="Liu Y."/>
            <person name="Du J."/>
            <person name="Shao Z."/>
        </authorList>
    </citation>
    <scope>NUCLEOTIDE SEQUENCE [LARGE SCALE GENOMIC DNA]</scope>
    <source>
        <strain evidence="5 6">JN14-9</strain>
    </source>
</reference>
<dbReference type="GO" id="GO:0003700">
    <property type="term" value="F:DNA-binding transcription factor activity"/>
    <property type="evidence" value="ECO:0007669"/>
    <property type="project" value="InterPro"/>
</dbReference>
<protein>
    <submittedName>
        <fullName evidence="5">Transcriptional regulator</fullName>
    </submittedName>
</protein>
<sequence length="296" mass="34890">MEKSESLEEFYKRRFEWIPESLSKDIGHFNVFKLPHASDKPVPYRRRDFFKITFCIGQSRVHYADQVYKIEKQALVFSNPFIPYKWEHLEAVEGGFYLVFNQDFFLNYGDLIKYDVFQPHGTHIFELSDEQAQIVSGIYEDILLEIESDYVHKYDVLKHKVYELLHFALKTNPSAKIEEQPINASQRILWLFQELLERQFPIEENNLSVKLRSPSDFAFNLNVHVNHLNRAVKEIVGKTTSQLIAERLLQEAKILLKQSTWNISEIAFALGYNEVTHFNNFFKKQTGLSPSKFRAT</sequence>
<keyword evidence="3" id="KW-0804">Transcription</keyword>
<keyword evidence="6" id="KW-1185">Reference proteome</keyword>
<dbReference type="PATRIC" id="fig|1605367.3.peg.2154"/>
<dbReference type="PANTHER" id="PTHR43280:SF32">
    <property type="entry name" value="TRANSCRIPTIONAL REGULATORY PROTEIN"/>
    <property type="match status" value="1"/>
</dbReference>
<proteinExistence type="predicted"/>
<evidence type="ECO:0000259" key="4">
    <source>
        <dbReference type="PROSITE" id="PS01124"/>
    </source>
</evidence>
<keyword evidence="1" id="KW-0805">Transcription regulation</keyword>
<evidence type="ECO:0000256" key="1">
    <source>
        <dbReference type="ARBA" id="ARBA00023015"/>
    </source>
</evidence>
<dbReference type="Proteomes" id="UP000050454">
    <property type="component" value="Unassembled WGS sequence"/>
</dbReference>
<evidence type="ECO:0000313" key="6">
    <source>
        <dbReference type="Proteomes" id="UP000050454"/>
    </source>
</evidence>
<dbReference type="STRING" id="1605367.AFM12_04035"/>